<sequence>MPENWNSADMMNVAAARELHDGNVCLVGVGPPNLAANLARHTHAPDCRLVYESGAIDAKPRRLPLSIGDDDLAATATSVVSVPEMFNYWVGAGRIDVGFLGAAQIDKFGNINTTVIGDHDNPKTRLPGAGGAPEIAANAGRVIVIVKQSTRTFVEKVDFVTSVGYGPTGRERQAPGAGPTLVITDHGVLEPDPETNELTMTRLHPGVTVEQARAATGWDLKFAADIQSVPEPTETELDMLRRLRAREVIDA</sequence>
<dbReference type="AlphaFoldDB" id="A0A4R4ZVL0"/>
<reference evidence="2 3" key="1">
    <citation type="submission" date="2019-03" db="EMBL/GenBank/DDBJ databases">
        <title>Draft genome sequences of novel Actinobacteria.</title>
        <authorList>
            <person name="Sahin N."/>
            <person name="Ay H."/>
            <person name="Saygin H."/>
        </authorList>
    </citation>
    <scope>NUCLEOTIDE SEQUENCE [LARGE SCALE GENOMIC DNA]</scope>
    <source>
        <strain evidence="2 3">JCM 13523</strain>
    </source>
</reference>
<dbReference type="Proteomes" id="UP000295124">
    <property type="component" value="Unassembled WGS sequence"/>
</dbReference>
<dbReference type="InterPro" id="IPR037171">
    <property type="entry name" value="NagB/RpiA_transferase-like"/>
</dbReference>
<dbReference type="Pfam" id="PF01144">
    <property type="entry name" value="CoA_trans"/>
    <property type="match status" value="1"/>
</dbReference>
<comment type="similarity">
    <text evidence="1">Belongs to the 3-oxoacid CoA-transferase subunit B family.</text>
</comment>
<dbReference type="Gene3D" id="3.40.1080.10">
    <property type="entry name" value="Glutaconate Coenzyme A-transferase"/>
    <property type="match status" value="1"/>
</dbReference>
<dbReference type="OrthoDB" id="9813111at2"/>
<keyword evidence="3" id="KW-1185">Reference proteome</keyword>
<keyword evidence="2" id="KW-0808">Transferase</keyword>
<dbReference type="PANTHER" id="PTHR43293:SF3">
    <property type="entry name" value="CHOLESTEROL RING-CLEAVING HYDROLASE IPDB SUBUNIT"/>
    <property type="match status" value="1"/>
</dbReference>
<dbReference type="InterPro" id="IPR004165">
    <property type="entry name" value="CoA_trans_fam_I"/>
</dbReference>
<protein>
    <submittedName>
        <fullName evidence="2">CoA-transferase subunit beta</fullName>
    </submittedName>
</protein>
<dbReference type="EMBL" id="SMKX01000006">
    <property type="protein sequence ID" value="TDD62540.1"/>
    <property type="molecule type" value="Genomic_DNA"/>
</dbReference>
<evidence type="ECO:0000313" key="2">
    <source>
        <dbReference type="EMBL" id="TDD62540.1"/>
    </source>
</evidence>
<accession>A0A4R4ZVL0</accession>
<proteinExistence type="inferred from homology"/>
<comment type="caution">
    <text evidence="2">The sequence shown here is derived from an EMBL/GenBank/DDBJ whole genome shotgun (WGS) entry which is preliminary data.</text>
</comment>
<dbReference type="SMART" id="SM00882">
    <property type="entry name" value="CoA_trans"/>
    <property type="match status" value="1"/>
</dbReference>
<evidence type="ECO:0000256" key="1">
    <source>
        <dbReference type="ARBA" id="ARBA00007047"/>
    </source>
</evidence>
<dbReference type="RefSeq" id="WP_132165315.1">
    <property type="nucleotide sequence ID" value="NZ_SMKX01000006.1"/>
</dbReference>
<name>A0A4R4ZVL0_9ACTN</name>
<organism evidence="2 3">
    <name type="scientific">Kribbella antibiotica</name>
    <dbReference type="NCBI Taxonomy" id="190195"/>
    <lineage>
        <taxon>Bacteria</taxon>
        <taxon>Bacillati</taxon>
        <taxon>Actinomycetota</taxon>
        <taxon>Actinomycetes</taxon>
        <taxon>Propionibacteriales</taxon>
        <taxon>Kribbellaceae</taxon>
        <taxon>Kribbella</taxon>
    </lineage>
</organism>
<evidence type="ECO:0000313" key="3">
    <source>
        <dbReference type="Proteomes" id="UP000295124"/>
    </source>
</evidence>
<dbReference type="GO" id="GO:0008410">
    <property type="term" value="F:CoA-transferase activity"/>
    <property type="evidence" value="ECO:0007669"/>
    <property type="project" value="InterPro"/>
</dbReference>
<gene>
    <name evidence="2" type="ORF">E1263_03635</name>
</gene>
<dbReference type="SUPFAM" id="SSF100950">
    <property type="entry name" value="NagB/RpiA/CoA transferase-like"/>
    <property type="match status" value="1"/>
</dbReference>
<dbReference type="PANTHER" id="PTHR43293">
    <property type="entry name" value="ACETATE COA-TRANSFERASE YDIF"/>
    <property type="match status" value="1"/>
</dbReference>